<reference evidence="7 8" key="1">
    <citation type="submission" date="2019-12" db="EMBL/GenBank/DDBJ databases">
        <authorList>
            <person name="An T."/>
        </authorList>
    </citation>
    <scope>NUCLEOTIDE SEQUENCE [LARGE SCALE GENOMIC DNA]</scope>
    <source>
        <strain evidence="7 8">JCM 19900</strain>
    </source>
</reference>
<dbReference type="PIRSF" id="PIRSF005496">
    <property type="entry name" value="ATP_hel_hrpB"/>
    <property type="match status" value="1"/>
</dbReference>
<evidence type="ECO:0000259" key="5">
    <source>
        <dbReference type="PROSITE" id="PS51192"/>
    </source>
</evidence>
<dbReference type="InterPro" id="IPR002464">
    <property type="entry name" value="DNA/RNA_helicase_DEAH_CS"/>
</dbReference>
<evidence type="ECO:0000313" key="8">
    <source>
        <dbReference type="Proteomes" id="UP001317488"/>
    </source>
</evidence>
<accession>A0ABY7RPR8</accession>
<dbReference type="InterPro" id="IPR027417">
    <property type="entry name" value="P-loop_NTPase"/>
</dbReference>
<dbReference type="PANTHER" id="PTHR43519">
    <property type="entry name" value="ATP-DEPENDENT RNA HELICASE HRPB"/>
    <property type="match status" value="1"/>
</dbReference>
<dbReference type="InterPro" id="IPR014001">
    <property type="entry name" value="Helicase_ATP-bd"/>
</dbReference>
<evidence type="ECO:0000259" key="6">
    <source>
        <dbReference type="PROSITE" id="PS51194"/>
    </source>
</evidence>
<dbReference type="Gene3D" id="1.20.120.1080">
    <property type="match status" value="1"/>
</dbReference>
<keyword evidence="2" id="KW-0378">Hydrolase</keyword>
<dbReference type="NCBIfam" id="TIGR01970">
    <property type="entry name" value="DEAH_box_HrpB"/>
    <property type="match status" value="1"/>
</dbReference>
<dbReference type="Proteomes" id="UP001317488">
    <property type="component" value="Chromosome"/>
</dbReference>
<dbReference type="EMBL" id="CP046617">
    <property type="protein sequence ID" value="WCM38891.1"/>
    <property type="molecule type" value="Genomic_DNA"/>
</dbReference>
<dbReference type="PROSITE" id="PS00690">
    <property type="entry name" value="DEAH_ATP_HELICASE"/>
    <property type="match status" value="1"/>
</dbReference>
<dbReference type="PROSITE" id="PS51192">
    <property type="entry name" value="HELICASE_ATP_BIND_1"/>
    <property type="match status" value="1"/>
</dbReference>
<keyword evidence="8" id="KW-1185">Reference proteome</keyword>
<protein>
    <submittedName>
        <fullName evidence="7">ATP-dependent helicase HrpB</fullName>
    </submittedName>
</protein>
<feature type="domain" description="Helicase ATP-binding" evidence="5">
    <location>
        <begin position="16"/>
        <end position="177"/>
    </location>
</feature>
<keyword evidence="3 7" id="KW-0347">Helicase</keyword>
<dbReference type="RefSeq" id="WP_028494094.1">
    <property type="nucleotide sequence ID" value="NZ_CP046617.1"/>
</dbReference>
<keyword evidence="1" id="KW-0547">Nucleotide-binding</keyword>
<gene>
    <name evidence="7" type="primary">hrpB</name>
    <name evidence="7" type="ORF">GO600_01525</name>
</gene>
<dbReference type="PANTHER" id="PTHR43519:SF1">
    <property type="entry name" value="ATP-DEPENDENT RNA HELICASE HRPB"/>
    <property type="match status" value="1"/>
</dbReference>
<dbReference type="Pfam" id="PF00271">
    <property type="entry name" value="Helicase_C"/>
    <property type="match status" value="1"/>
</dbReference>
<dbReference type="SMART" id="SM00490">
    <property type="entry name" value="HELICc"/>
    <property type="match status" value="1"/>
</dbReference>
<evidence type="ECO:0000256" key="1">
    <source>
        <dbReference type="ARBA" id="ARBA00022741"/>
    </source>
</evidence>
<organism evidence="7 8">
    <name type="scientific">Thermus antranikianii</name>
    <dbReference type="NCBI Taxonomy" id="88190"/>
    <lineage>
        <taxon>Bacteria</taxon>
        <taxon>Thermotogati</taxon>
        <taxon>Deinococcota</taxon>
        <taxon>Deinococci</taxon>
        <taxon>Thermales</taxon>
        <taxon>Thermaceae</taxon>
        <taxon>Thermus</taxon>
    </lineage>
</organism>
<proteinExistence type="predicted"/>
<dbReference type="InterPro" id="IPR013689">
    <property type="entry name" value="RNA_helicase_ATP-dep_HrpB_C"/>
</dbReference>
<name>A0ABY7RPR8_9DEIN</name>
<dbReference type="Pfam" id="PF08482">
    <property type="entry name" value="HrpB_C"/>
    <property type="match status" value="1"/>
</dbReference>
<feature type="domain" description="Helicase C-terminal" evidence="6">
    <location>
        <begin position="200"/>
        <end position="367"/>
    </location>
</feature>
<dbReference type="InterPro" id="IPR007502">
    <property type="entry name" value="Helicase-assoc_dom"/>
</dbReference>
<dbReference type="SMART" id="SM00487">
    <property type="entry name" value="DEXDc"/>
    <property type="match status" value="1"/>
</dbReference>
<dbReference type="SMART" id="SM00847">
    <property type="entry name" value="HA2"/>
    <property type="match status" value="1"/>
</dbReference>
<keyword evidence="4" id="KW-0067">ATP-binding</keyword>
<evidence type="ECO:0000256" key="4">
    <source>
        <dbReference type="ARBA" id="ARBA00022840"/>
    </source>
</evidence>
<dbReference type="PROSITE" id="PS51194">
    <property type="entry name" value="HELICASE_CTER"/>
    <property type="match status" value="1"/>
</dbReference>
<evidence type="ECO:0000313" key="7">
    <source>
        <dbReference type="EMBL" id="WCM38891.1"/>
    </source>
</evidence>
<dbReference type="InterPro" id="IPR011545">
    <property type="entry name" value="DEAD/DEAH_box_helicase_dom"/>
</dbReference>
<dbReference type="InterPro" id="IPR010225">
    <property type="entry name" value="HrpB"/>
</dbReference>
<dbReference type="GO" id="GO:0004386">
    <property type="term" value="F:helicase activity"/>
    <property type="evidence" value="ECO:0007669"/>
    <property type="project" value="UniProtKB-KW"/>
</dbReference>
<evidence type="ECO:0000256" key="3">
    <source>
        <dbReference type="ARBA" id="ARBA00022806"/>
    </source>
</evidence>
<sequence length="783" mass="87073">MPYPPDHPGDWLEEATALLLQEGRLLLKAYPGAGKSTLFPLRLLKALPGRILLFEPRRVAARAVAARLAENLGEPLGKTVGYRVRLEGKESQETRLLVMTEGLLLRYLLESPHLPGVSAVLLDEAHERHLESDLALALLLRVQATLRPDLKIALLSATPDEALAALAGRVLEVEGESHPVEIFHLERPWEGPLEPLAARYARKAFLEGEGDVLVFLPGKGEIERTQRLLSDLPAFPLHGGLPLREQVALLRPGPRKIVLATDVAETSLTLPQVRAVVDSGLAKKPRFDPRTGLTRLTVVRIPEESARQRAGRAGRTGPGRVYRLYPKGPFPPKRPEILEADLSWALLVALALGEKLEDLPLPTKPPRGALESAWNLLELLGAVQGHGLSPLGKRILSLPTHPRLARMVLEAERLGLLPLAADLLALLEERNPLEGEPDLMLHLEGLLEARRERRGAFWPHEQVSALWRGRFGVLFPENKPPGVSTIKPQQSLPAPEEVGRLLLAAYPDRVAKRVAPKRYKLSSGPLIQLSGDGPAYLVAPWADLGPQGGRVLLYAPLAEEDLLKRTEQVLWTGWEEGRLRGYLEQRYGALVLERVAVDPGPPTAKLLEEALNGQLPLPEEARQVLLRLSFLRAHGIEVPELSEQALLRDLSWLLPWTQGVRKVEDLLALPWKEILLSLLGEKRELLERLAPESLALPSGKRRRLTYREGAPPLLSLRIQEAFGLRETPRVLEGRVAVAVELLSPAGRPVQVTQDLKSFWENRYPEVRRELMRRYPKHAWPETP</sequence>
<evidence type="ECO:0000256" key="2">
    <source>
        <dbReference type="ARBA" id="ARBA00022801"/>
    </source>
</evidence>
<dbReference type="Pfam" id="PF00270">
    <property type="entry name" value="DEAD"/>
    <property type="match status" value="1"/>
</dbReference>
<dbReference type="CDD" id="cd18791">
    <property type="entry name" value="SF2_C_RHA"/>
    <property type="match status" value="1"/>
</dbReference>
<dbReference type="Gene3D" id="3.40.50.300">
    <property type="entry name" value="P-loop containing nucleotide triphosphate hydrolases"/>
    <property type="match status" value="2"/>
</dbReference>
<dbReference type="InterPro" id="IPR001650">
    <property type="entry name" value="Helicase_C-like"/>
</dbReference>
<dbReference type="SUPFAM" id="SSF52540">
    <property type="entry name" value="P-loop containing nucleoside triphosphate hydrolases"/>
    <property type="match status" value="1"/>
</dbReference>